<dbReference type="RefSeq" id="WP_076225714.1">
    <property type="nucleotide sequence ID" value="NZ_JBHMEH010000135.1"/>
</dbReference>
<accession>A0AAX2M4N2</accession>
<dbReference type="Pfam" id="PF05069">
    <property type="entry name" value="Phage_tail_S"/>
    <property type="match status" value="1"/>
</dbReference>
<gene>
    <name evidence="1" type="ORF">NCTC8684_00418</name>
</gene>
<name>A0AAX2M4N2_CHRVL</name>
<reference evidence="1 2" key="1">
    <citation type="submission" date="2018-06" db="EMBL/GenBank/DDBJ databases">
        <authorList>
            <consortium name="Pathogen Informatics"/>
            <person name="Doyle S."/>
        </authorList>
    </citation>
    <scope>NUCLEOTIDE SEQUENCE [LARGE SCALE GENOMIC DNA]</scope>
    <source>
        <strain evidence="1 2">NCTC8684</strain>
    </source>
</reference>
<evidence type="ECO:0000313" key="1">
    <source>
        <dbReference type="EMBL" id="SUX31380.1"/>
    </source>
</evidence>
<dbReference type="Proteomes" id="UP000254029">
    <property type="component" value="Unassembled WGS sequence"/>
</dbReference>
<sequence>MIDIEIDNSGVVQVLKRLEKATKNRASVMQAVAGIMADAVEENFAREGRPAWQGLKPGSWLARAGALTKTGQVSGARYEKHVRNGKILQASGRLASSITQTSSNDGAAVGTNVKYAAIHQFGGRTKPHEIRPRNKKALAWASAGHPVRKVNHPGSEIPARPFLALDDSDMREIVETVEEYIRGMLD</sequence>
<protein>
    <submittedName>
        <fullName evidence="1">Mu-like prophage protein gpG</fullName>
    </submittedName>
</protein>
<dbReference type="InterPro" id="IPR006522">
    <property type="entry name" value="Phage_virion_morphogenesis"/>
</dbReference>
<comment type="caution">
    <text evidence="1">The sequence shown here is derived from an EMBL/GenBank/DDBJ whole genome shotgun (WGS) entry which is preliminary data.</text>
</comment>
<evidence type="ECO:0000313" key="2">
    <source>
        <dbReference type="Proteomes" id="UP000254029"/>
    </source>
</evidence>
<organism evidence="1 2">
    <name type="scientific">Chromobacterium violaceum</name>
    <dbReference type="NCBI Taxonomy" id="536"/>
    <lineage>
        <taxon>Bacteria</taxon>
        <taxon>Pseudomonadati</taxon>
        <taxon>Pseudomonadota</taxon>
        <taxon>Betaproteobacteria</taxon>
        <taxon>Neisseriales</taxon>
        <taxon>Chromobacteriaceae</taxon>
        <taxon>Chromobacterium</taxon>
    </lineage>
</organism>
<dbReference type="EMBL" id="UIGR01000001">
    <property type="protein sequence ID" value="SUX31380.1"/>
    <property type="molecule type" value="Genomic_DNA"/>
</dbReference>
<dbReference type="NCBIfam" id="TIGR01635">
    <property type="entry name" value="tail_comp_S"/>
    <property type="match status" value="1"/>
</dbReference>
<proteinExistence type="predicted"/>
<dbReference type="AlphaFoldDB" id="A0AAX2M4N2"/>